<reference evidence="1 2" key="1">
    <citation type="submission" date="2016-10" db="EMBL/GenBank/DDBJ databases">
        <authorList>
            <person name="de Groot N.N."/>
        </authorList>
    </citation>
    <scope>NUCLEOTIDE SEQUENCE [LARGE SCALE GENOMIC DNA]</scope>
    <source>
        <strain evidence="1 2">CGMCC 1.5012</strain>
    </source>
</reference>
<sequence>MQGNTVANKIMTARFEPDSSDTFTFSVDLVSEELKRKKCTIEIAFTDSLSGKPIHIADENEYTQFANDRSEICISVPVKREAFAGKKMRINVPYEIFSDLSPNRRVTAKVSLLLKDEGEQDSASFDLIVNLGKKFTLYSLDKYAKYLKTIGTEQEKLDFALAQLEKGNKDHELFNAVLELLKDLAENANNTAAQYTLYRVYRDESLGVFNAVVAVSWLKRSAAGGYEKAVQEVENTRNLEEIEKAGDENALSLYKKAAENGDVDAQYTMYEYATRPGDNFNEESAAHWLKLAAGNGHREAVERLYNIYNDSFVSDESVADYLSVIEKAAAKNCGEAQLTLFNAFFSGECMGREVRIDKKYAVENLLKAANNRCYAACYKIWSLYVGGNDLLMDEETAINWLKVAADNHVPEALNDLGELYIEGKSLPKDNNKGIECILKAAELNNHGAQLKVYGMYRAGRYKDVLLEKDLGKAFSGLIDNAKKGNPIAQLTLWELYKKDNEVMFTRQEAIGWLMKADSLNYYPATYELANLYLTGEYTDVDLQKGAALLEKAAKYGEGKAQFALYQLYYTGEYRSLKTEVNKERSYKWLLLSAKSYALAQYQMWVLFKSSNEMGLDDNEALNYLIEAVKNSNPSAMYDLGVLYIKGDMVTKNVASGISFIEQAMKLCYPKAIYALSKIRTDGVCEGEPVEKDEAEGQRLLKLSAEYGYAPACYEVWELSQRNDGIRIEESWARKLLEAAASQGFAPAVKALKTLKAG</sequence>
<dbReference type="STRING" id="258515.SAMN05192585_11388"/>
<dbReference type="InterPro" id="IPR011990">
    <property type="entry name" value="TPR-like_helical_dom_sf"/>
</dbReference>
<dbReference type="AlphaFoldDB" id="A0A1G9ZM54"/>
<gene>
    <name evidence="1" type="ORF">SAMN05192585_11388</name>
</gene>
<dbReference type="Pfam" id="PF08238">
    <property type="entry name" value="Sel1"/>
    <property type="match status" value="9"/>
</dbReference>
<evidence type="ECO:0000313" key="2">
    <source>
        <dbReference type="Proteomes" id="UP000199182"/>
    </source>
</evidence>
<dbReference type="Gene3D" id="1.25.40.10">
    <property type="entry name" value="Tetratricopeptide repeat domain"/>
    <property type="match status" value="4"/>
</dbReference>
<name>A0A1G9ZM54_9FIRM</name>
<dbReference type="InterPro" id="IPR050767">
    <property type="entry name" value="Sel1_AlgK"/>
</dbReference>
<dbReference type="SMART" id="SM00671">
    <property type="entry name" value="SEL1"/>
    <property type="match status" value="8"/>
</dbReference>
<dbReference type="EMBL" id="FNID01000013">
    <property type="protein sequence ID" value="SDN21633.1"/>
    <property type="molecule type" value="Genomic_DNA"/>
</dbReference>
<dbReference type="Proteomes" id="UP000199182">
    <property type="component" value="Unassembled WGS sequence"/>
</dbReference>
<organism evidence="1 2">
    <name type="scientific">Acetanaerobacterium elongatum</name>
    <dbReference type="NCBI Taxonomy" id="258515"/>
    <lineage>
        <taxon>Bacteria</taxon>
        <taxon>Bacillati</taxon>
        <taxon>Bacillota</taxon>
        <taxon>Clostridia</taxon>
        <taxon>Eubacteriales</taxon>
        <taxon>Oscillospiraceae</taxon>
        <taxon>Acetanaerobacterium</taxon>
    </lineage>
</organism>
<accession>A0A1G9ZM54</accession>
<keyword evidence="2" id="KW-1185">Reference proteome</keyword>
<evidence type="ECO:0000313" key="1">
    <source>
        <dbReference type="EMBL" id="SDN21633.1"/>
    </source>
</evidence>
<proteinExistence type="predicted"/>
<dbReference type="InterPro" id="IPR006597">
    <property type="entry name" value="Sel1-like"/>
</dbReference>
<dbReference type="PANTHER" id="PTHR11102:SF160">
    <property type="entry name" value="ERAD-ASSOCIATED E3 UBIQUITIN-PROTEIN LIGASE COMPONENT HRD3"/>
    <property type="match status" value="1"/>
</dbReference>
<protein>
    <submittedName>
        <fullName evidence="1">TPR repeat</fullName>
    </submittedName>
</protein>
<dbReference type="RefSeq" id="WP_162840347.1">
    <property type="nucleotide sequence ID" value="NZ_FNID01000013.1"/>
</dbReference>
<dbReference type="PANTHER" id="PTHR11102">
    <property type="entry name" value="SEL-1-LIKE PROTEIN"/>
    <property type="match status" value="1"/>
</dbReference>
<dbReference type="SUPFAM" id="SSF81901">
    <property type="entry name" value="HCP-like"/>
    <property type="match status" value="4"/>
</dbReference>